<dbReference type="FunFam" id="1.10.8.640:FF:000001">
    <property type="entry name" value="Cytochrome c-type biogenesis protein"/>
    <property type="match status" value="1"/>
</dbReference>
<keyword evidence="4 9" id="KW-0732">Signal</keyword>
<feature type="signal peptide" evidence="9">
    <location>
        <begin position="1"/>
        <end position="21"/>
    </location>
</feature>
<feature type="transmembrane region" description="Helical" evidence="9">
    <location>
        <begin position="105"/>
        <end position="124"/>
    </location>
</feature>
<reference evidence="11 12" key="1">
    <citation type="submission" date="2018-10" db="EMBL/GenBank/DDBJ databases">
        <title>Notoacmeibacter sp. M2BS9Y-3-1, whole genome shotgun sequence.</title>
        <authorList>
            <person name="Tuo L."/>
        </authorList>
    </citation>
    <scope>NUCLEOTIDE SEQUENCE [LARGE SCALE GENOMIC DNA]</scope>
    <source>
        <strain evidence="11 12">M2BS9Y-3-1</strain>
    </source>
</reference>
<keyword evidence="5" id="KW-0201">Cytochrome c-type biogenesis</keyword>
<name>A0A3L7J9V6_9HYPH</name>
<keyword evidence="12" id="KW-1185">Reference proteome</keyword>
<proteinExistence type="inferred from homology"/>
<dbReference type="GO" id="GO:0005886">
    <property type="term" value="C:plasma membrane"/>
    <property type="evidence" value="ECO:0007669"/>
    <property type="project" value="TreeGrafter"/>
</dbReference>
<comment type="similarity">
    <text evidence="1 9">Belongs to the CcmH/CycL/Ccl2/NrfF family.</text>
</comment>
<organism evidence="11 12">
    <name type="scientific">Notoacmeibacter ruber</name>
    <dbReference type="NCBI Taxonomy" id="2670375"/>
    <lineage>
        <taxon>Bacteria</taxon>
        <taxon>Pseudomonadati</taxon>
        <taxon>Pseudomonadota</taxon>
        <taxon>Alphaproteobacteria</taxon>
        <taxon>Hyphomicrobiales</taxon>
        <taxon>Notoacmeibacteraceae</taxon>
        <taxon>Notoacmeibacter</taxon>
    </lineage>
</organism>
<dbReference type="Proteomes" id="UP000281094">
    <property type="component" value="Unassembled WGS sequence"/>
</dbReference>
<dbReference type="PANTHER" id="PTHR47870">
    <property type="entry name" value="CYTOCHROME C-TYPE BIOGENESIS PROTEIN CCMH"/>
    <property type="match status" value="1"/>
</dbReference>
<keyword evidence="9" id="KW-0472">Membrane</keyword>
<evidence type="ECO:0000313" key="11">
    <source>
        <dbReference type="EMBL" id="RLQ87537.1"/>
    </source>
</evidence>
<dbReference type="RefSeq" id="WP_121644504.1">
    <property type="nucleotide sequence ID" value="NZ_RCWN01000001.1"/>
</dbReference>
<dbReference type="InterPro" id="IPR005616">
    <property type="entry name" value="CcmH/CycL/Ccl2/NrfF_N"/>
</dbReference>
<keyword evidence="9" id="KW-0812">Transmembrane</keyword>
<accession>A0A3L7J9V6</accession>
<comment type="function">
    <text evidence="7">Required for the biogenesis of c-type cytochromes. Possible subunit of a heme lyase.</text>
</comment>
<evidence type="ECO:0000256" key="5">
    <source>
        <dbReference type="ARBA" id="ARBA00022748"/>
    </source>
</evidence>
<evidence type="ECO:0000256" key="7">
    <source>
        <dbReference type="ARBA" id="ARBA00037230"/>
    </source>
</evidence>
<dbReference type="InterPro" id="IPR038297">
    <property type="entry name" value="CcmH/CycL/NrfF/Ccl2_sf"/>
</dbReference>
<dbReference type="PANTHER" id="PTHR47870:SF1">
    <property type="entry name" value="CYTOCHROME C-TYPE BIOGENESIS PROTEIN CCMH"/>
    <property type="match status" value="1"/>
</dbReference>
<protein>
    <recommendedName>
        <fullName evidence="9">Cytochrome c-type biogenesis protein</fullName>
    </recommendedName>
</protein>
<evidence type="ECO:0000256" key="6">
    <source>
        <dbReference type="ARBA" id="ARBA00023004"/>
    </source>
</evidence>
<evidence type="ECO:0000313" key="12">
    <source>
        <dbReference type="Proteomes" id="UP000281094"/>
    </source>
</evidence>
<evidence type="ECO:0000256" key="3">
    <source>
        <dbReference type="ARBA" id="ARBA00022723"/>
    </source>
</evidence>
<keyword evidence="9" id="KW-1133">Transmembrane helix</keyword>
<keyword evidence="6 9" id="KW-0408">Iron</keyword>
<evidence type="ECO:0000256" key="1">
    <source>
        <dbReference type="ARBA" id="ARBA00010342"/>
    </source>
</evidence>
<dbReference type="Gene3D" id="1.10.8.640">
    <property type="entry name" value="Cytochrome C biogenesis protein"/>
    <property type="match status" value="1"/>
</dbReference>
<dbReference type="GO" id="GO:0046872">
    <property type="term" value="F:metal ion binding"/>
    <property type="evidence" value="ECO:0007669"/>
    <property type="project" value="UniProtKB-KW"/>
</dbReference>
<dbReference type="InterPro" id="IPR051263">
    <property type="entry name" value="C-type_cytochrome_biogenesis"/>
</dbReference>
<evidence type="ECO:0000256" key="9">
    <source>
        <dbReference type="RuleBase" id="RU364112"/>
    </source>
</evidence>
<dbReference type="Pfam" id="PF03918">
    <property type="entry name" value="CcmH"/>
    <property type="match status" value="1"/>
</dbReference>
<feature type="domain" description="CcmH/CycL/Ccl2/NrfF N-terminal" evidence="10">
    <location>
        <begin position="14"/>
        <end position="153"/>
    </location>
</feature>
<evidence type="ECO:0000259" key="10">
    <source>
        <dbReference type="Pfam" id="PF03918"/>
    </source>
</evidence>
<keyword evidence="2 9" id="KW-0349">Heme</keyword>
<dbReference type="AlphaFoldDB" id="A0A3L7J9V6"/>
<keyword evidence="3 9" id="KW-0479">Metal-binding</keyword>
<gene>
    <name evidence="11" type="ORF">D8780_04260</name>
</gene>
<dbReference type="EMBL" id="RCWN01000001">
    <property type="protein sequence ID" value="RLQ87537.1"/>
    <property type="molecule type" value="Genomic_DNA"/>
</dbReference>
<dbReference type="GO" id="GO:0017004">
    <property type="term" value="P:cytochrome complex assembly"/>
    <property type="evidence" value="ECO:0007669"/>
    <property type="project" value="UniProtKB-KW"/>
</dbReference>
<feature type="chain" id="PRO_5017846477" description="Cytochrome c-type biogenesis protein" evidence="9">
    <location>
        <begin position="22"/>
        <end position="160"/>
    </location>
</feature>
<dbReference type="CDD" id="cd16378">
    <property type="entry name" value="CcmH_N"/>
    <property type="match status" value="1"/>
</dbReference>
<sequence length="160" mass="17689">MKHFLLALMLGLGLGITPASAVQPDEMLDDPALESRAREISSGLRCLVCQNQSIDDSDAEIARDLRILVRDRLKEGESDEEVVDYIVSRYGQFVLLKPVFSPTTVLLWATPLLVLVGGGAFLFLRRPRRTVTASEEPLAAPLTAEEEARLNGVLSEDRER</sequence>
<evidence type="ECO:0000256" key="2">
    <source>
        <dbReference type="ARBA" id="ARBA00022617"/>
    </source>
</evidence>
<evidence type="ECO:0000256" key="8">
    <source>
        <dbReference type="ARBA" id="ARBA00060491"/>
    </source>
</evidence>
<evidence type="ECO:0000256" key="4">
    <source>
        <dbReference type="ARBA" id="ARBA00022729"/>
    </source>
</evidence>
<comment type="subcellular location">
    <subcellularLocation>
        <location evidence="8">Membrane</location>
        <topology evidence="8">Single-pass membrane protein</topology>
        <orientation evidence="8">Periplasmic side</orientation>
    </subcellularLocation>
</comment>
<comment type="caution">
    <text evidence="11">The sequence shown here is derived from an EMBL/GenBank/DDBJ whole genome shotgun (WGS) entry which is preliminary data.</text>
</comment>